<keyword evidence="12" id="KW-1185">Reference proteome</keyword>
<keyword evidence="6 9" id="KW-1133">Transmembrane helix</keyword>
<feature type="compositionally biased region" description="Low complexity" evidence="8">
    <location>
        <begin position="507"/>
        <end position="518"/>
    </location>
</feature>
<evidence type="ECO:0000313" key="11">
    <source>
        <dbReference type="EMBL" id="KAA6432926.1"/>
    </source>
</evidence>
<keyword evidence="5 9" id="KW-0812">Transmembrane</keyword>
<dbReference type="EMBL" id="VOIR01000014">
    <property type="protein sequence ID" value="KAA6432926.1"/>
    <property type="molecule type" value="Genomic_DNA"/>
</dbReference>
<feature type="transmembrane region" description="Helical" evidence="9">
    <location>
        <begin position="130"/>
        <end position="148"/>
    </location>
</feature>
<feature type="transmembrane region" description="Helical" evidence="9">
    <location>
        <begin position="23"/>
        <end position="43"/>
    </location>
</feature>
<reference evidence="11 12" key="1">
    <citation type="submission" date="2019-08" db="EMBL/GenBank/DDBJ databases">
        <title>Agrococcus lahaulensis sp. nov., isolated from a cold desert of the Indian Himalayas.</title>
        <authorList>
            <person name="Qu J.H."/>
        </authorList>
    </citation>
    <scope>NUCLEOTIDE SEQUENCE [LARGE SCALE GENOMIC DNA]</scope>
    <source>
        <strain evidence="11 12">NS18</strain>
    </source>
</reference>
<evidence type="ECO:0000256" key="2">
    <source>
        <dbReference type="ARBA" id="ARBA00008537"/>
    </source>
</evidence>
<feature type="transmembrane region" description="Helical" evidence="9">
    <location>
        <begin position="417"/>
        <end position="439"/>
    </location>
</feature>
<evidence type="ECO:0000313" key="12">
    <source>
        <dbReference type="Proteomes" id="UP000323221"/>
    </source>
</evidence>
<dbReference type="PRINTS" id="PR01036">
    <property type="entry name" value="TCRTETB"/>
</dbReference>
<accession>A0A5M8QDW8</accession>
<dbReference type="AlphaFoldDB" id="A0A5M8QDW8"/>
<name>A0A5M8QDW8_9MICO</name>
<sequence>MQTHTEPAGSSDTRPARPASDRLAPGGAIIIATLLVSAFVVILNETAMNVAISTLVEDPQLGIDERAAQWLTTAFMLTMAVVIPTTGWLMARFSTRTLYIAAMGSFVLGTLIAGIAPSFALLLLGRVVQASGTAIVFPLLMTTVMQLVPPARRGAFMGTISLVMSVAPALGPTLSGAILQIASWRWIFLGVAPLAVVMLLVGWRTLRRGDAQTPPRLDVLSIPLAALGFGGLVYGLSLMGAEGLPAWQLPVALGVGVVGLVAFVLRQVRLQRSDAALLDLRTFRHPLFTASVVVMMIAMAAMFGTLILLPLILQDALGLEPLQVGLITLPGALLTGLLGPVVGNLYDRWGPRPLVIPGALVVLTALVLYTQLQVTTPWWVVLLMQMVLSLGFAFTFPPLFTVSLGSLPHHLYGHGSAMVGTVQQVAGAAGTAAFVTIMATRQAQLVAEGVARGDALLEGARIAFTGAAALWVLGVIATLWLRKPADAVPAEPDHRDPATGPLPAVPEPAAATPAEPAARSVPAEPAP</sequence>
<feature type="transmembrane region" description="Helical" evidence="9">
    <location>
        <begin position="324"/>
        <end position="342"/>
    </location>
</feature>
<dbReference type="PANTHER" id="PTHR42718">
    <property type="entry name" value="MAJOR FACILITATOR SUPERFAMILY MULTIDRUG TRANSPORTER MFSC"/>
    <property type="match status" value="1"/>
</dbReference>
<evidence type="ECO:0000256" key="3">
    <source>
        <dbReference type="ARBA" id="ARBA00022448"/>
    </source>
</evidence>
<feature type="transmembrane region" description="Helical" evidence="9">
    <location>
        <begin position="98"/>
        <end position="124"/>
    </location>
</feature>
<feature type="transmembrane region" description="Helical" evidence="9">
    <location>
        <begin position="155"/>
        <end position="174"/>
    </location>
</feature>
<protein>
    <submittedName>
        <fullName evidence="11">Multidrug efflux MFS transporter</fullName>
    </submittedName>
</protein>
<dbReference type="Proteomes" id="UP000323221">
    <property type="component" value="Unassembled WGS sequence"/>
</dbReference>
<feature type="transmembrane region" description="Helical" evidence="9">
    <location>
        <begin position="218"/>
        <end position="241"/>
    </location>
</feature>
<dbReference type="CDD" id="cd17503">
    <property type="entry name" value="MFS_LmrB_MDR_like"/>
    <property type="match status" value="1"/>
</dbReference>
<dbReference type="OrthoDB" id="9812221at2"/>
<gene>
    <name evidence="11" type="ORF">FQ330_08125</name>
</gene>
<dbReference type="PANTHER" id="PTHR42718:SF9">
    <property type="entry name" value="MAJOR FACILITATOR SUPERFAMILY MULTIDRUG TRANSPORTER MFSC"/>
    <property type="match status" value="1"/>
</dbReference>
<keyword evidence="3" id="KW-0813">Transport</keyword>
<feature type="transmembrane region" description="Helical" evidence="9">
    <location>
        <begin position="354"/>
        <end position="372"/>
    </location>
</feature>
<dbReference type="Gene3D" id="1.20.1250.20">
    <property type="entry name" value="MFS general substrate transporter like domains"/>
    <property type="match status" value="1"/>
</dbReference>
<feature type="transmembrane region" description="Helical" evidence="9">
    <location>
        <begin position="67"/>
        <end position="91"/>
    </location>
</feature>
<feature type="transmembrane region" description="Helical" evidence="9">
    <location>
        <begin position="378"/>
        <end position="405"/>
    </location>
</feature>
<dbReference type="GO" id="GO:0022857">
    <property type="term" value="F:transmembrane transporter activity"/>
    <property type="evidence" value="ECO:0007669"/>
    <property type="project" value="InterPro"/>
</dbReference>
<dbReference type="InterPro" id="IPR004638">
    <property type="entry name" value="EmrB-like"/>
</dbReference>
<feature type="domain" description="Major facilitator superfamily (MFS) profile" evidence="10">
    <location>
        <begin position="30"/>
        <end position="486"/>
    </location>
</feature>
<dbReference type="InterPro" id="IPR020846">
    <property type="entry name" value="MFS_dom"/>
</dbReference>
<dbReference type="RefSeq" id="WP_146356637.1">
    <property type="nucleotide sequence ID" value="NZ_VOIR01000014.1"/>
</dbReference>
<feature type="region of interest" description="Disordered" evidence="8">
    <location>
        <begin position="488"/>
        <end position="527"/>
    </location>
</feature>
<feature type="transmembrane region" description="Helical" evidence="9">
    <location>
        <begin position="459"/>
        <end position="481"/>
    </location>
</feature>
<dbReference type="GO" id="GO:0005886">
    <property type="term" value="C:plasma membrane"/>
    <property type="evidence" value="ECO:0007669"/>
    <property type="project" value="UniProtKB-SubCell"/>
</dbReference>
<evidence type="ECO:0000256" key="6">
    <source>
        <dbReference type="ARBA" id="ARBA00022989"/>
    </source>
</evidence>
<dbReference type="PROSITE" id="PS50850">
    <property type="entry name" value="MFS"/>
    <property type="match status" value="1"/>
</dbReference>
<proteinExistence type="inferred from homology"/>
<evidence type="ECO:0000256" key="1">
    <source>
        <dbReference type="ARBA" id="ARBA00004651"/>
    </source>
</evidence>
<comment type="subcellular location">
    <subcellularLocation>
        <location evidence="1">Cell membrane</location>
        <topology evidence="1">Multi-pass membrane protein</topology>
    </subcellularLocation>
</comment>
<evidence type="ECO:0000256" key="4">
    <source>
        <dbReference type="ARBA" id="ARBA00022475"/>
    </source>
</evidence>
<evidence type="ECO:0000256" key="8">
    <source>
        <dbReference type="SAM" id="MobiDB-lite"/>
    </source>
</evidence>
<evidence type="ECO:0000256" key="9">
    <source>
        <dbReference type="SAM" id="Phobius"/>
    </source>
</evidence>
<dbReference type="InterPro" id="IPR011701">
    <property type="entry name" value="MFS"/>
</dbReference>
<organism evidence="11 12">
    <name type="scientific">Agrococcus sediminis</name>
    <dbReference type="NCBI Taxonomy" id="2599924"/>
    <lineage>
        <taxon>Bacteria</taxon>
        <taxon>Bacillati</taxon>
        <taxon>Actinomycetota</taxon>
        <taxon>Actinomycetes</taxon>
        <taxon>Micrococcales</taxon>
        <taxon>Microbacteriaceae</taxon>
        <taxon>Agrococcus</taxon>
    </lineage>
</organism>
<evidence type="ECO:0000259" key="10">
    <source>
        <dbReference type="PROSITE" id="PS50850"/>
    </source>
</evidence>
<keyword evidence="4" id="KW-1003">Cell membrane</keyword>
<keyword evidence="7 9" id="KW-0472">Membrane</keyword>
<feature type="transmembrane region" description="Helical" evidence="9">
    <location>
        <begin position="286"/>
        <end position="312"/>
    </location>
</feature>
<evidence type="ECO:0000256" key="5">
    <source>
        <dbReference type="ARBA" id="ARBA00022692"/>
    </source>
</evidence>
<comment type="similarity">
    <text evidence="2">Belongs to the major facilitator superfamily. EmrB family.</text>
</comment>
<evidence type="ECO:0000256" key="7">
    <source>
        <dbReference type="ARBA" id="ARBA00023136"/>
    </source>
</evidence>
<feature type="transmembrane region" description="Helical" evidence="9">
    <location>
        <begin position="186"/>
        <end position="206"/>
    </location>
</feature>
<dbReference type="Gene3D" id="1.20.1720.10">
    <property type="entry name" value="Multidrug resistance protein D"/>
    <property type="match status" value="1"/>
</dbReference>
<dbReference type="SUPFAM" id="SSF103473">
    <property type="entry name" value="MFS general substrate transporter"/>
    <property type="match status" value="1"/>
</dbReference>
<feature type="transmembrane region" description="Helical" evidence="9">
    <location>
        <begin position="247"/>
        <end position="265"/>
    </location>
</feature>
<dbReference type="InterPro" id="IPR036259">
    <property type="entry name" value="MFS_trans_sf"/>
</dbReference>
<dbReference type="NCBIfam" id="TIGR00711">
    <property type="entry name" value="efflux_EmrB"/>
    <property type="match status" value="1"/>
</dbReference>
<dbReference type="Pfam" id="PF07690">
    <property type="entry name" value="MFS_1"/>
    <property type="match status" value="1"/>
</dbReference>
<comment type="caution">
    <text evidence="11">The sequence shown here is derived from an EMBL/GenBank/DDBJ whole genome shotgun (WGS) entry which is preliminary data.</text>
</comment>